<protein>
    <submittedName>
        <fullName evidence="2">Uncharacterized protein</fullName>
    </submittedName>
</protein>
<evidence type="ECO:0000256" key="1">
    <source>
        <dbReference type="SAM" id="MobiDB-lite"/>
    </source>
</evidence>
<feature type="region of interest" description="Disordered" evidence="1">
    <location>
        <begin position="1"/>
        <end position="85"/>
    </location>
</feature>
<dbReference type="Proteomes" id="UP001220324">
    <property type="component" value="Unassembled WGS sequence"/>
</dbReference>
<organism evidence="2 3">
    <name type="scientific">Penicillium frequentans</name>
    <dbReference type="NCBI Taxonomy" id="3151616"/>
    <lineage>
        <taxon>Eukaryota</taxon>
        <taxon>Fungi</taxon>
        <taxon>Dikarya</taxon>
        <taxon>Ascomycota</taxon>
        <taxon>Pezizomycotina</taxon>
        <taxon>Eurotiomycetes</taxon>
        <taxon>Eurotiomycetidae</taxon>
        <taxon>Eurotiales</taxon>
        <taxon>Aspergillaceae</taxon>
        <taxon>Penicillium</taxon>
    </lineage>
</organism>
<keyword evidence="3" id="KW-1185">Reference proteome</keyword>
<dbReference type="AlphaFoldDB" id="A0AAD6CT21"/>
<feature type="compositionally biased region" description="Basic and acidic residues" evidence="1">
    <location>
        <begin position="1"/>
        <end position="73"/>
    </location>
</feature>
<evidence type="ECO:0000313" key="3">
    <source>
        <dbReference type="Proteomes" id="UP001220324"/>
    </source>
</evidence>
<evidence type="ECO:0000313" key="2">
    <source>
        <dbReference type="EMBL" id="KAJ5533221.1"/>
    </source>
</evidence>
<proteinExistence type="predicted"/>
<dbReference type="EMBL" id="JAQIZZ010000007">
    <property type="protein sequence ID" value="KAJ5533221.1"/>
    <property type="molecule type" value="Genomic_DNA"/>
</dbReference>
<comment type="caution">
    <text evidence="2">The sequence shown here is derived from an EMBL/GenBank/DDBJ whole genome shotgun (WGS) entry which is preliminary data.</text>
</comment>
<name>A0AAD6CT21_9EURO</name>
<accession>A0AAD6CT21</accession>
<gene>
    <name evidence="2" type="ORF">N7494_009773</name>
</gene>
<reference evidence="2 3" key="1">
    <citation type="journal article" date="2023" name="IMA Fungus">
        <title>Comparative genomic study of the Penicillium genus elucidates a diverse pangenome and 15 lateral gene transfer events.</title>
        <authorList>
            <person name="Petersen C."/>
            <person name="Sorensen T."/>
            <person name="Nielsen M.R."/>
            <person name="Sondergaard T.E."/>
            <person name="Sorensen J.L."/>
            <person name="Fitzpatrick D.A."/>
            <person name="Frisvad J.C."/>
            <person name="Nielsen K.L."/>
        </authorList>
    </citation>
    <scope>NUCLEOTIDE SEQUENCE [LARGE SCALE GENOMIC DNA]</scope>
    <source>
        <strain evidence="2 3">IBT 35679</strain>
    </source>
</reference>
<sequence length="85" mass="10231">MADKQTGPVHEHESFFDRILHRHKNEDKHEQEHEHEAKNPSKDSQKEGEMDKMEDHMKRDDAKFKDYMHKEGELEAEGDTYDHLM</sequence>